<comment type="cofactor">
    <cofactor evidence="1">
        <name>[4Fe-4S] cluster</name>
        <dbReference type="ChEBI" id="CHEBI:49883"/>
    </cofactor>
</comment>
<dbReference type="SFLD" id="SFLDG01121">
    <property type="entry name" value="Diphthamide_biosynthesis"/>
    <property type="match status" value="1"/>
</dbReference>
<reference evidence="10" key="1">
    <citation type="submission" date="2021-12" db="EMBL/GenBank/DDBJ databases">
        <authorList>
            <person name="King R."/>
        </authorList>
    </citation>
    <scope>NUCLEOTIDE SEQUENCE</scope>
</reference>
<sequence length="480" mass="52766">MSLSFYSDSSCVINRQVDAPNDDNPTSNPINDFELGKCADWIKTNNFQKVCLQFPDSLLPHSINIALALEKHLGYKVYILGDSSYASCCTDEITAAHINADVIIHFGHTCLSPVIRLPVYYVLPRYSLNIGLFVEKLSSFCGSSPQKILLLYDVGYYHLLGSLQESIQSHPILSSVIISNLSISSSCHLPGNYSGPNVENSVQKLGRTYPDPGSSYEIVYISGEDLSNLEAFAVSNPSIPVHKYTEKEGFTLVNVNTLIRKKLYLIEKIKDASTIGILIATLGVKDYLSAIDRVKQLCKQARKKSYIISVGKPNVAKLANLPEIELFVMVSCPETRLANAKEFMQPVVSVMDIELALNKNRTWEGKTTMDFRDLLAGGIDYQPIATSDTTNTDEDDADVSLITNKVRSSQIVDSIESNDSQAVALKQNMTCVVSEKLTLSNRSWQGLQQNLGLTPVVPVEEGRLGTPASGYTSSKSQVKS</sequence>
<keyword evidence="7 9" id="KW-0411">Iron-sulfur</keyword>
<keyword evidence="5 9" id="KW-0479">Metal-binding</keyword>
<proteinExistence type="inferred from homology"/>
<evidence type="ECO:0000256" key="3">
    <source>
        <dbReference type="ARBA" id="ARBA00006179"/>
    </source>
</evidence>
<dbReference type="Gene3D" id="3.40.50.11860">
    <property type="entry name" value="Diphthamide synthesis DPH1/DPH2 domain 3"/>
    <property type="match status" value="1"/>
</dbReference>
<dbReference type="PANTHER" id="PTHR10762">
    <property type="entry name" value="DIPHTHAMIDE BIOSYNTHESIS PROTEIN"/>
    <property type="match status" value="1"/>
</dbReference>
<evidence type="ECO:0000313" key="10">
    <source>
        <dbReference type="EMBL" id="CAH0389827.1"/>
    </source>
</evidence>
<protein>
    <recommendedName>
        <fullName evidence="4 9">2-(3-amino-3-carboxypropyl)histidine synthase subunit 2</fullName>
    </recommendedName>
</protein>
<evidence type="ECO:0000256" key="6">
    <source>
        <dbReference type="ARBA" id="ARBA00023004"/>
    </source>
</evidence>
<dbReference type="InterPro" id="IPR042265">
    <property type="entry name" value="DPH1/DPH2_3"/>
</dbReference>
<gene>
    <name evidence="10" type="ORF">BEMITA_LOCUS8611</name>
</gene>
<dbReference type="GO" id="GO:0090560">
    <property type="term" value="F:2-(3-amino-3-carboxypropyl)histidine synthase activity"/>
    <property type="evidence" value="ECO:0007669"/>
    <property type="project" value="InterPro"/>
</dbReference>
<dbReference type="SFLD" id="SFLDS00032">
    <property type="entry name" value="Radical_SAM_3-amino-3-carboxyp"/>
    <property type="match status" value="1"/>
</dbReference>
<keyword evidence="11" id="KW-1185">Reference proteome</keyword>
<accession>A0A9P0F313</accession>
<evidence type="ECO:0000256" key="9">
    <source>
        <dbReference type="RuleBase" id="RU364133"/>
    </source>
</evidence>
<dbReference type="NCBIfam" id="TIGR00272">
    <property type="entry name" value="DPH2"/>
    <property type="match status" value="1"/>
</dbReference>
<dbReference type="Proteomes" id="UP001152759">
    <property type="component" value="Chromosome 5"/>
</dbReference>
<dbReference type="FunFam" id="3.40.50.11840:FF:000002">
    <property type="entry name" value="2-(3-amino-3-carboxypropyl)histidine synthase subunit 2"/>
    <property type="match status" value="1"/>
</dbReference>
<dbReference type="Gene3D" id="3.40.50.11840">
    <property type="entry name" value="Diphthamide synthesis DPH1/DPH2 domain 1"/>
    <property type="match status" value="1"/>
</dbReference>
<comment type="similarity">
    <text evidence="3 9">Belongs to the DPH1/DPH2 family. DPH2 subfamily.</text>
</comment>
<evidence type="ECO:0000256" key="4">
    <source>
        <dbReference type="ARBA" id="ARBA00021914"/>
    </source>
</evidence>
<evidence type="ECO:0000256" key="7">
    <source>
        <dbReference type="ARBA" id="ARBA00023014"/>
    </source>
</evidence>
<comment type="pathway">
    <text evidence="2 9">Protein modification; peptidyl-diphthamide biosynthesis.</text>
</comment>
<dbReference type="GO" id="GO:0017183">
    <property type="term" value="P:protein histidyl modification to diphthamide"/>
    <property type="evidence" value="ECO:0007669"/>
    <property type="project" value="InterPro"/>
</dbReference>
<dbReference type="FunFam" id="3.40.50.11860:FF:000001">
    <property type="entry name" value="2-(3-amino-3-carboxypropyl)histidine synthase subunit 2"/>
    <property type="match status" value="1"/>
</dbReference>
<evidence type="ECO:0000256" key="1">
    <source>
        <dbReference type="ARBA" id="ARBA00001966"/>
    </source>
</evidence>
<organism evidence="10 11">
    <name type="scientific">Bemisia tabaci</name>
    <name type="common">Sweetpotato whitefly</name>
    <name type="synonym">Aleurodes tabaci</name>
    <dbReference type="NCBI Taxonomy" id="7038"/>
    <lineage>
        <taxon>Eukaryota</taxon>
        <taxon>Metazoa</taxon>
        <taxon>Ecdysozoa</taxon>
        <taxon>Arthropoda</taxon>
        <taxon>Hexapoda</taxon>
        <taxon>Insecta</taxon>
        <taxon>Pterygota</taxon>
        <taxon>Neoptera</taxon>
        <taxon>Paraneoptera</taxon>
        <taxon>Hemiptera</taxon>
        <taxon>Sternorrhyncha</taxon>
        <taxon>Aleyrodoidea</taxon>
        <taxon>Aleyrodidae</taxon>
        <taxon>Aleyrodinae</taxon>
        <taxon>Bemisia</taxon>
    </lineage>
</organism>
<evidence type="ECO:0000313" key="11">
    <source>
        <dbReference type="Proteomes" id="UP001152759"/>
    </source>
</evidence>
<dbReference type="Pfam" id="PF01866">
    <property type="entry name" value="Diphthamide_syn"/>
    <property type="match status" value="1"/>
</dbReference>
<evidence type="ECO:0000256" key="2">
    <source>
        <dbReference type="ARBA" id="ARBA00005156"/>
    </source>
</evidence>
<dbReference type="KEGG" id="btab:109034890"/>
<dbReference type="GO" id="GO:0046872">
    <property type="term" value="F:metal ion binding"/>
    <property type="evidence" value="ECO:0007669"/>
    <property type="project" value="UniProtKB-KW"/>
</dbReference>
<dbReference type="InterPro" id="IPR016435">
    <property type="entry name" value="DPH1/DPH2"/>
</dbReference>
<dbReference type="InterPro" id="IPR042263">
    <property type="entry name" value="DPH1/DPH2_1"/>
</dbReference>
<evidence type="ECO:0000256" key="5">
    <source>
        <dbReference type="ARBA" id="ARBA00022723"/>
    </source>
</evidence>
<dbReference type="GO" id="GO:0051536">
    <property type="term" value="F:iron-sulfur cluster binding"/>
    <property type="evidence" value="ECO:0007669"/>
    <property type="project" value="UniProtKB-KW"/>
</dbReference>
<keyword evidence="6 9" id="KW-0408">Iron</keyword>
<dbReference type="EMBL" id="OU963866">
    <property type="protein sequence ID" value="CAH0389827.1"/>
    <property type="molecule type" value="Genomic_DNA"/>
</dbReference>
<comment type="function">
    <text evidence="8 9">Required for the first step of diphthamide biosynthesis, a post-translational modification of histidine which occurs in elongation factor 2. DPH1 and DPH2 transfer a 3-amino-3-carboxypropyl (ACP) group from S-adenosyl-L-methionine (SAM) to a histidine residue, the reaction is assisted by a reduction system comprising DPH3 and a NADH-dependent reductase. Facilitates the reduction of the catalytic iron-sulfur cluster found in the DPH1 subunit.</text>
</comment>
<dbReference type="NCBIfam" id="TIGR00322">
    <property type="entry name" value="diphth2_R"/>
    <property type="match status" value="1"/>
</dbReference>
<name>A0A9P0F313_BEMTA</name>
<evidence type="ECO:0000256" key="8">
    <source>
        <dbReference type="ARBA" id="ARBA00045159"/>
    </source>
</evidence>
<dbReference type="InterPro" id="IPR010014">
    <property type="entry name" value="DHP2"/>
</dbReference>
<dbReference type="AlphaFoldDB" id="A0A9P0F313"/>
<dbReference type="PANTHER" id="PTHR10762:SF2">
    <property type="entry name" value="2-(3-AMINO-3-CARBOXYPROPYL)HISTIDINE SYNTHASE SUBUNIT 2"/>
    <property type="match status" value="1"/>
</dbReference>